<gene>
    <name evidence="3" type="ORF">CYCCA115_LOCUS295</name>
</gene>
<reference evidence="3" key="1">
    <citation type="submission" date="2023-08" db="EMBL/GenBank/DDBJ databases">
        <authorList>
            <person name="Audoor S."/>
            <person name="Bilcke G."/>
        </authorList>
    </citation>
    <scope>NUCLEOTIDE SEQUENCE</scope>
</reference>
<feature type="compositionally biased region" description="Basic and acidic residues" evidence="1">
    <location>
        <begin position="343"/>
        <end position="356"/>
    </location>
</feature>
<dbReference type="Proteomes" id="UP001295423">
    <property type="component" value="Unassembled WGS sequence"/>
</dbReference>
<feature type="compositionally biased region" description="Low complexity" evidence="1">
    <location>
        <begin position="484"/>
        <end position="495"/>
    </location>
</feature>
<dbReference type="SMART" id="SM00228">
    <property type="entry name" value="PDZ"/>
    <property type="match status" value="2"/>
</dbReference>
<feature type="compositionally biased region" description="Polar residues" evidence="1">
    <location>
        <begin position="378"/>
        <end position="398"/>
    </location>
</feature>
<dbReference type="InterPro" id="IPR036034">
    <property type="entry name" value="PDZ_sf"/>
</dbReference>
<evidence type="ECO:0000313" key="3">
    <source>
        <dbReference type="EMBL" id="CAJ1900097.1"/>
    </source>
</evidence>
<dbReference type="Gene3D" id="2.30.42.10">
    <property type="match status" value="2"/>
</dbReference>
<dbReference type="AlphaFoldDB" id="A0AAD2CBT3"/>
<proteinExistence type="predicted"/>
<keyword evidence="4" id="KW-1185">Reference proteome</keyword>
<evidence type="ECO:0000259" key="2">
    <source>
        <dbReference type="PROSITE" id="PS50106"/>
    </source>
</evidence>
<feature type="compositionally biased region" description="Basic and acidic residues" evidence="1">
    <location>
        <begin position="315"/>
        <end position="328"/>
    </location>
</feature>
<evidence type="ECO:0000256" key="1">
    <source>
        <dbReference type="SAM" id="MobiDB-lite"/>
    </source>
</evidence>
<name>A0AAD2CBT3_9STRA</name>
<feature type="compositionally biased region" description="Acidic residues" evidence="1">
    <location>
        <begin position="283"/>
        <end position="305"/>
    </location>
</feature>
<accession>A0AAD2CBT3</accession>
<dbReference type="SUPFAM" id="SSF50156">
    <property type="entry name" value="PDZ domain-like"/>
    <property type="match status" value="2"/>
</dbReference>
<dbReference type="Pfam" id="PF00595">
    <property type="entry name" value="PDZ"/>
    <property type="match status" value="1"/>
</dbReference>
<evidence type="ECO:0000313" key="4">
    <source>
        <dbReference type="Proteomes" id="UP001295423"/>
    </source>
</evidence>
<comment type="caution">
    <text evidence="3">The sequence shown here is derived from an EMBL/GenBank/DDBJ whole genome shotgun (WGS) entry which is preliminary data.</text>
</comment>
<dbReference type="InterPro" id="IPR001478">
    <property type="entry name" value="PDZ"/>
</dbReference>
<feature type="domain" description="PDZ" evidence="2">
    <location>
        <begin position="17"/>
        <end position="98"/>
    </location>
</feature>
<protein>
    <recommendedName>
        <fullName evidence="2">PDZ domain-containing protein</fullName>
    </recommendedName>
</protein>
<feature type="domain" description="PDZ" evidence="2">
    <location>
        <begin position="154"/>
        <end position="235"/>
    </location>
</feature>
<dbReference type="EMBL" id="CAKOGP040000001">
    <property type="protein sequence ID" value="CAJ1900097.1"/>
    <property type="molecule type" value="Genomic_DNA"/>
</dbReference>
<feature type="region of interest" description="Disordered" evidence="1">
    <location>
        <begin position="256"/>
        <end position="505"/>
    </location>
</feature>
<dbReference type="PROSITE" id="PS50106">
    <property type="entry name" value="PDZ"/>
    <property type="match status" value="2"/>
</dbReference>
<sequence>MTQKPKHIVAAGNALISVTVYKSTANQKAGIKVVQKADGVYITAIAKGGLLDGTRVDVGDKLLSINGRRMRQGQDTKDFMKLISTANDKVTIVVKKDKGPTQKTVGKSPGKTKKLVERDVFRTKDGSFDYNINPKLEEFERSISKFDDEYEQCPISVNKLFPEQGAGLVFKKKEDMLFVSGITLDSIFADTELEFGDRIVSVMDVNFMNYADEKYAKTLLKRAKGEVHIVVEKGWNKLEKVERDARHGMPRQDSMVIPKKRGKVTITKDTSAKPMESLKEAEATDIADEDEDQDAVPPAPEEDGENPLVFSPEEPESRKTLVKGKEDESPGAEAPVPIQPEEPTPRKTLALEKEESPSPATVTIDTTEKESPSPMHSYASQSPAKSFTPNRQSPSPANGNKPRKFLPPMPKESKKRPSKTDVDAGDVVSRMLNKLDNERKGIKERHRVRLNQSFDDAAADDNNVSQEVTPEKKTPLRLPVRKYSSPSSNGFSTPSKTGLAKNNLLQNHPGGYLSISVRKKSERSPGIKLRRKDNIFILDRLPHDENRIPLGVQVLAINGDDSFGTVVKANELIDSRKQEVELSVSFEGLIAVRASDDQ</sequence>
<organism evidence="3 4">
    <name type="scientific">Cylindrotheca closterium</name>
    <dbReference type="NCBI Taxonomy" id="2856"/>
    <lineage>
        <taxon>Eukaryota</taxon>
        <taxon>Sar</taxon>
        <taxon>Stramenopiles</taxon>
        <taxon>Ochrophyta</taxon>
        <taxon>Bacillariophyta</taxon>
        <taxon>Bacillariophyceae</taxon>
        <taxon>Bacillariophycidae</taxon>
        <taxon>Bacillariales</taxon>
        <taxon>Bacillariaceae</taxon>
        <taxon>Cylindrotheca</taxon>
    </lineage>
</organism>